<dbReference type="InterPro" id="IPR011250">
    <property type="entry name" value="OMP/PagP_B-barrel"/>
</dbReference>
<evidence type="ECO:0000256" key="5">
    <source>
        <dbReference type="SAM" id="SignalP"/>
    </source>
</evidence>
<feature type="domain" description="Outer membrane protein beta-barrel" evidence="6">
    <location>
        <begin position="42"/>
        <end position="201"/>
    </location>
</feature>
<dbReference type="AlphaFoldDB" id="A0A2R8B539"/>
<dbReference type="RefSeq" id="WP_108852149.1">
    <property type="nucleotide sequence ID" value="NZ_OMOQ01000001.1"/>
</dbReference>
<dbReference type="Gene3D" id="2.40.160.20">
    <property type="match status" value="1"/>
</dbReference>
<protein>
    <recommendedName>
        <fullName evidence="6">Outer membrane protein beta-barrel domain-containing protein</fullName>
    </recommendedName>
</protein>
<evidence type="ECO:0000256" key="2">
    <source>
        <dbReference type="ARBA" id="ARBA00022729"/>
    </source>
</evidence>
<dbReference type="InterPro" id="IPR051692">
    <property type="entry name" value="OMP-like"/>
</dbReference>
<reference evidence="7 8" key="1">
    <citation type="submission" date="2018-03" db="EMBL/GenBank/DDBJ databases">
        <authorList>
            <person name="Keele B.F."/>
        </authorList>
    </citation>
    <scope>NUCLEOTIDE SEQUENCE [LARGE SCALE GENOMIC DNA]</scope>
    <source>
        <strain evidence="7 8">CECT 8626</strain>
    </source>
</reference>
<name>A0A2R8B539_9RHOB</name>
<keyword evidence="2 5" id="KW-0732">Signal</keyword>
<keyword evidence="3" id="KW-0472">Membrane</keyword>
<sequence length="201" mass="21078">MHRFMKFGPAVLVAVSFALPVQADGPQAPVALQETSAVQQLSLIGSDYDWTGGYVGAAVGYGRVKAGSVKDNGVLYGLRAGYDWEMEGWVLGVGVDHDIADIKLSGGSDKLKSITRLKLRAGADLGKVLVYATAGPARAKARLGGRSSTDTGWFAGVGADYAIDPQWTIGAEILTNQFNKFGGSTTDLTATTASVNVGFRF</sequence>
<evidence type="ECO:0000259" key="6">
    <source>
        <dbReference type="Pfam" id="PF13505"/>
    </source>
</evidence>
<dbReference type="Pfam" id="PF13505">
    <property type="entry name" value="OMP_b-brl"/>
    <property type="match status" value="1"/>
</dbReference>
<accession>A0A2R8B539</accession>
<evidence type="ECO:0000256" key="4">
    <source>
        <dbReference type="ARBA" id="ARBA00038306"/>
    </source>
</evidence>
<comment type="subcellular location">
    <subcellularLocation>
        <location evidence="1">Membrane</location>
    </subcellularLocation>
</comment>
<feature type="chain" id="PRO_5015324812" description="Outer membrane protein beta-barrel domain-containing protein" evidence="5">
    <location>
        <begin position="24"/>
        <end position="201"/>
    </location>
</feature>
<dbReference type="PANTHER" id="PTHR34001:SF3">
    <property type="entry name" value="BLL7405 PROTEIN"/>
    <property type="match status" value="1"/>
</dbReference>
<keyword evidence="8" id="KW-1185">Reference proteome</keyword>
<dbReference type="Proteomes" id="UP000244924">
    <property type="component" value="Unassembled WGS sequence"/>
</dbReference>
<dbReference type="SUPFAM" id="SSF56925">
    <property type="entry name" value="OMPA-like"/>
    <property type="match status" value="1"/>
</dbReference>
<evidence type="ECO:0000256" key="3">
    <source>
        <dbReference type="ARBA" id="ARBA00023136"/>
    </source>
</evidence>
<comment type="similarity">
    <text evidence="4">Belongs to the Omp25/RopB family.</text>
</comment>
<dbReference type="PANTHER" id="PTHR34001">
    <property type="entry name" value="BLL7405 PROTEIN"/>
    <property type="match status" value="1"/>
</dbReference>
<gene>
    <name evidence="7" type="ORF">DEA8626_01268</name>
</gene>
<evidence type="ECO:0000313" key="8">
    <source>
        <dbReference type="Proteomes" id="UP000244924"/>
    </source>
</evidence>
<dbReference type="GO" id="GO:0016020">
    <property type="term" value="C:membrane"/>
    <property type="evidence" value="ECO:0007669"/>
    <property type="project" value="UniProtKB-SubCell"/>
</dbReference>
<evidence type="ECO:0000256" key="1">
    <source>
        <dbReference type="ARBA" id="ARBA00004370"/>
    </source>
</evidence>
<organism evidence="7 8">
    <name type="scientific">Albidovulum aquaemixtae</name>
    <dbReference type="NCBI Taxonomy" id="1542388"/>
    <lineage>
        <taxon>Bacteria</taxon>
        <taxon>Pseudomonadati</taxon>
        <taxon>Pseudomonadota</taxon>
        <taxon>Alphaproteobacteria</taxon>
        <taxon>Rhodobacterales</taxon>
        <taxon>Paracoccaceae</taxon>
        <taxon>Albidovulum</taxon>
    </lineage>
</organism>
<dbReference type="OrthoDB" id="268975at2"/>
<dbReference type="InterPro" id="IPR027385">
    <property type="entry name" value="Beta-barrel_OMP"/>
</dbReference>
<evidence type="ECO:0000313" key="7">
    <source>
        <dbReference type="EMBL" id="SPH17741.1"/>
    </source>
</evidence>
<proteinExistence type="inferred from homology"/>
<feature type="signal peptide" evidence="5">
    <location>
        <begin position="1"/>
        <end position="23"/>
    </location>
</feature>
<dbReference type="EMBL" id="OMOQ01000001">
    <property type="protein sequence ID" value="SPH17741.1"/>
    <property type="molecule type" value="Genomic_DNA"/>
</dbReference>